<dbReference type="Proteomes" id="UP000305067">
    <property type="component" value="Unassembled WGS sequence"/>
</dbReference>
<evidence type="ECO:0000256" key="1">
    <source>
        <dbReference type="ARBA" id="ARBA00004370"/>
    </source>
</evidence>
<feature type="compositionally biased region" description="Acidic residues" evidence="6">
    <location>
        <begin position="118"/>
        <end position="131"/>
    </location>
</feature>
<dbReference type="PANTHER" id="PTHR31323">
    <property type="entry name" value="MECHANOSENSITIVE ION CHANNEL PROTEIN MSY2"/>
    <property type="match status" value="1"/>
</dbReference>
<reference evidence="9 10" key="1">
    <citation type="journal article" date="2019" name="Nat. Ecol. Evol.">
        <title>Megaphylogeny resolves global patterns of mushroom evolution.</title>
        <authorList>
            <person name="Varga T."/>
            <person name="Krizsan K."/>
            <person name="Foldi C."/>
            <person name="Dima B."/>
            <person name="Sanchez-Garcia M."/>
            <person name="Sanchez-Ramirez S."/>
            <person name="Szollosi G.J."/>
            <person name="Szarkandi J.G."/>
            <person name="Papp V."/>
            <person name="Albert L."/>
            <person name="Andreopoulos W."/>
            <person name="Angelini C."/>
            <person name="Antonin V."/>
            <person name="Barry K.W."/>
            <person name="Bougher N.L."/>
            <person name="Buchanan P."/>
            <person name="Buyck B."/>
            <person name="Bense V."/>
            <person name="Catcheside P."/>
            <person name="Chovatia M."/>
            <person name="Cooper J."/>
            <person name="Damon W."/>
            <person name="Desjardin D."/>
            <person name="Finy P."/>
            <person name="Geml J."/>
            <person name="Haridas S."/>
            <person name="Hughes K."/>
            <person name="Justo A."/>
            <person name="Karasinski D."/>
            <person name="Kautmanova I."/>
            <person name="Kiss B."/>
            <person name="Kocsube S."/>
            <person name="Kotiranta H."/>
            <person name="LaButti K.M."/>
            <person name="Lechner B.E."/>
            <person name="Liimatainen K."/>
            <person name="Lipzen A."/>
            <person name="Lukacs Z."/>
            <person name="Mihaltcheva S."/>
            <person name="Morgado L.N."/>
            <person name="Niskanen T."/>
            <person name="Noordeloos M.E."/>
            <person name="Ohm R.A."/>
            <person name="Ortiz-Santana B."/>
            <person name="Ovrebo C."/>
            <person name="Racz N."/>
            <person name="Riley R."/>
            <person name="Savchenko A."/>
            <person name="Shiryaev A."/>
            <person name="Soop K."/>
            <person name="Spirin V."/>
            <person name="Szebenyi C."/>
            <person name="Tomsovsky M."/>
            <person name="Tulloss R.E."/>
            <person name="Uehling J."/>
            <person name="Grigoriev I.V."/>
            <person name="Vagvolgyi C."/>
            <person name="Papp T."/>
            <person name="Martin F.M."/>
            <person name="Miettinen O."/>
            <person name="Hibbett D.S."/>
            <person name="Nagy L.G."/>
        </authorList>
    </citation>
    <scope>NUCLEOTIDE SEQUENCE [LARGE SCALE GENOMIC DNA]</scope>
    <source>
        <strain evidence="9 10">CBS 309.79</strain>
    </source>
</reference>
<dbReference type="PANTHER" id="PTHR31323:SF1">
    <property type="entry name" value="MECHANOSENSITIVE ION CHANNEL PROTEIN"/>
    <property type="match status" value="1"/>
</dbReference>
<dbReference type="SUPFAM" id="SSF50182">
    <property type="entry name" value="Sm-like ribonucleoproteins"/>
    <property type="match status" value="1"/>
</dbReference>
<dbReference type="InterPro" id="IPR011992">
    <property type="entry name" value="EF-hand-dom_pair"/>
</dbReference>
<keyword evidence="3" id="KW-0106">Calcium</keyword>
<evidence type="ECO:0000256" key="3">
    <source>
        <dbReference type="ARBA" id="ARBA00022837"/>
    </source>
</evidence>
<evidence type="ECO:0000256" key="6">
    <source>
        <dbReference type="SAM" id="MobiDB-lite"/>
    </source>
</evidence>
<dbReference type="Pfam" id="PF25886">
    <property type="entry name" value="Msy1"/>
    <property type="match status" value="1"/>
</dbReference>
<dbReference type="InterPro" id="IPR023408">
    <property type="entry name" value="MscS_beta-dom_sf"/>
</dbReference>
<sequence length="953" mass="107338">MREGKLQPPNGASLTLPRSDHDFLFRSGSRSTEDVASPPYRRDPSTSNINLDTYLPSPTYEPNMAPEKENLNPHQDIVYDEKAKGVQFPPEVYSPAPWHTRNDSCDRIHSRASSIAGTEDDYEEDSDYDWSGEEDLADEEAKFEKQMGQKKKRTGWGPKRIFSLLFSSLLGSTLMAGVMIAPALLIHFFWYLNDPTDHRRYVKDNVQAWLFWAAANLMISWYLAMIVDIIPMLFTFALGLAWGHVSEAVKSRIEKYDSVKNTFKPVLYAASAWVSWVIIFENIYNLHNGEDHSLSRADYTYRLSQVVSFVFFLVLVICVQRMISHFVAFTFHATAYKERMAEVQTTLDVVEKLRDYKPKSSGLPRSGARTPLFSGFTTPFAEKDGFNFGSQNSKDRTLVDDGAEADAEGNGGSWRKWKGKGKHSKSSASQTLDPSSPETPSENKQAWMNYDERNPSNAMLSPGGGGSPHRYPPSRPDSRAGSRPGTPDQEATLVQAAKVLKSAVLHDARNIQGNNDHTAAMSWNVTSTQEAKRLAKSLFHRLRLERRRRYLIPEDFYPVYDNDKPAAETAFRVFDKNNNGDISRAELKTTLVKVYRERRFLARSMRDVSVALKSLETILLVFAMIILFFISLSVFGVQVGSSLTSVYSIGIAASFIFKNAASNAFDAVMFLFVTHPFDTGDRVYIDDENLVVTKMTLFATIFQRVDGTESYYFNSQLFSKFITNVRRSAPTFESAWLQMAWNTPTEKVDQLQSYLNQWLATEENRWFEPSTSIMYQNFTYMRYLEVTIGMPHNSNFQDWGARNNRRTAFHAAINHYSNLLGIEFYETARPVIFVDANNNPIDAPHMPHAPSESYQDRPSTPSRLPPIHIKDEDRESIEYNVDPVGEALDSRADMGGPGLTTGAGLGASGADAHPVATGPRTFLGFKPPAGETHLRARKTRSRKAGFKGIGADG</sequence>
<feature type="transmembrane region" description="Helical" evidence="7">
    <location>
        <begin position="266"/>
        <end position="286"/>
    </location>
</feature>
<dbReference type="InterPro" id="IPR018247">
    <property type="entry name" value="EF_Hand_1_Ca_BS"/>
</dbReference>
<keyword evidence="5 7" id="KW-0472">Membrane</keyword>
<keyword evidence="2 7" id="KW-0812">Transmembrane</keyword>
<dbReference type="GO" id="GO:0016020">
    <property type="term" value="C:membrane"/>
    <property type="evidence" value="ECO:0007669"/>
    <property type="project" value="UniProtKB-SubCell"/>
</dbReference>
<feature type="region of interest" description="Disordered" evidence="6">
    <location>
        <begin position="1"/>
        <end position="70"/>
    </location>
</feature>
<keyword evidence="10" id="KW-1185">Reference proteome</keyword>
<dbReference type="GO" id="GO:0006874">
    <property type="term" value="P:intracellular calcium ion homeostasis"/>
    <property type="evidence" value="ECO:0007669"/>
    <property type="project" value="TreeGrafter"/>
</dbReference>
<dbReference type="STRING" id="1884261.A0A5C3QDE9"/>
<evidence type="ECO:0000256" key="5">
    <source>
        <dbReference type="ARBA" id="ARBA00023136"/>
    </source>
</evidence>
<dbReference type="Gene3D" id="1.10.238.10">
    <property type="entry name" value="EF-hand"/>
    <property type="match status" value="1"/>
</dbReference>
<dbReference type="EMBL" id="ML178835">
    <property type="protein sequence ID" value="TFK99109.1"/>
    <property type="molecule type" value="Genomic_DNA"/>
</dbReference>
<feature type="transmembrane region" description="Helical" evidence="7">
    <location>
        <begin position="161"/>
        <end position="190"/>
    </location>
</feature>
<dbReference type="PROSITE" id="PS00018">
    <property type="entry name" value="EF_HAND_1"/>
    <property type="match status" value="1"/>
</dbReference>
<feature type="compositionally biased region" description="Gly residues" evidence="6">
    <location>
        <begin position="895"/>
        <end position="907"/>
    </location>
</feature>
<name>A0A5C3QDE9_9AGAR</name>
<comment type="subcellular location">
    <subcellularLocation>
        <location evidence="1">Membrane</location>
    </subcellularLocation>
</comment>
<feature type="region of interest" description="Disordered" evidence="6">
    <location>
        <begin position="895"/>
        <end position="953"/>
    </location>
</feature>
<dbReference type="InterPro" id="IPR002048">
    <property type="entry name" value="EF_hand_dom"/>
</dbReference>
<feature type="transmembrane region" description="Helical" evidence="7">
    <location>
        <begin position="306"/>
        <end position="331"/>
    </location>
</feature>
<evidence type="ECO:0000259" key="8">
    <source>
        <dbReference type="PROSITE" id="PS50222"/>
    </source>
</evidence>
<evidence type="ECO:0000313" key="10">
    <source>
        <dbReference type="Proteomes" id="UP000305067"/>
    </source>
</evidence>
<dbReference type="InterPro" id="IPR006685">
    <property type="entry name" value="MscS_channel_2nd"/>
</dbReference>
<dbReference type="SUPFAM" id="SSF47473">
    <property type="entry name" value="EF-hand"/>
    <property type="match status" value="1"/>
</dbReference>
<dbReference type="OrthoDB" id="544685at2759"/>
<feature type="transmembrane region" description="Helical" evidence="7">
    <location>
        <begin position="219"/>
        <end position="245"/>
    </location>
</feature>
<evidence type="ECO:0000313" key="9">
    <source>
        <dbReference type="EMBL" id="TFK99109.1"/>
    </source>
</evidence>
<dbReference type="Gene3D" id="2.30.30.60">
    <property type="match status" value="1"/>
</dbReference>
<feature type="transmembrane region" description="Helical" evidence="7">
    <location>
        <begin position="615"/>
        <end position="637"/>
    </location>
</feature>
<dbReference type="AlphaFoldDB" id="A0A5C3QDE9"/>
<dbReference type="GO" id="GO:0005509">
    <property type="term" value="F:calcium ion binding"/>
    <property type="evidence" value="ECO:0007669"/>
    <property type="project" value="InterPro"/>
</dbReference>
<dbReference type="InterPro" id="IPR058650">
    <property type="entry name" value="Msy1/2-like"/>
</dbReference>
<dbReference type="PROSITE" id="PS50222">
    <property type="entry name" value="EF_HAND_2"/>
    <property type="match status" value="1"/>
</dbReference>
<feature type="compositionally biased region" description="Polar residues" evidence="6">
    <location>
        <begin position="852"/>
        <end position="862"/>
    </location>
</feature>
<feature type="compositionally biased region" description="Polar residues" evidence="6">
    <location>
        <begin position="430"/>
        <end position="446"/>
    </location>
</feature>
<gene>
    <name evidence="9" type="ORF">BDV98DRAFT_533033</name>
</gene>
<accession>A0A5C3QDE9</accession>
<dbReference type="Pfam" id="PF00924">
    <property type="entry name" value="MS_channel_2nd"/>
    <property type="match status" value="1"/>
</dbReference>
<dbReference type="GO" id="GO:0005262">
    <property type="term" value="F:calcium channel activity"/>
    <property type="evidence" value="ECO:0007669"/>
    <property type="project" value="TreeGrafter"/>
</dbReference>
<feature type="domain" description="EF-hand" evidence="8">
    <location>
        <begin position="562"/>
        <end position="597"/>
    </location>
</feature>
<feature type="compositionally biased region" description="Basic residues" evidence="6">
    <location>
        <begin position="935"/>
        <end position="945"/>
    </location>
</feature>
<feature type="region of interest" description="Disordered" evidence="6">
    <location>
        <begin position="384"/>
        <end position="488"/>
    </location>
</feature>
<feature type="region of interest" description="Disordered" evidence="6">
    <location>
        <begin position="111"/>
        <end position="131"/>
    </location>
</feature>
<proteinExistence type="predicted"/>
<evidence type="ECO:0000256" key="4">
    <source>
        <dbReference type="ARBA" id="ARBA00022989"/>
    </source>
</evidence>
<dbReference type="InterPro" id="IPR010920">
    <property type="entry name" value="LSM_dom_sf"/>
</dbReference>
<keyword evidence="4 7" id="KW-1133">Transmembrane helix</keyword>
<organism evidence="9 10">
    <name type="scientific">Pterulicium gracile</name>
    <dbReference type="NCBI Taxonomy" id="1884261"/>
    <lineage>
        <taxon>Eukaryota</taxon>
        <taxon>Fungi</taxon>
        <taxon>Dikarya</taxon>
        <taxon>Basidiomycota</taxon>
        <taxon>Agaricomycotina</taxon>
        <taxon>Agaricomycetes</taxon>
        <taxon>Agaricomycetidae</taxon>
        <taxon>Agaricales</taxon>
        <taxon>Pleurotineae</taxon>
        <taxon>Pterulaceae</taxon>
        <taxon>Pterulicium</taxon>
    </lineage>
</organism>
<feature type="region of interest" description="Disordered" evidence="6">
    <location>
        <begin position="843"/>
        <end position="862"/>
    </location>
</feature>
<evidence type="ECO:0000256" key="7">
    <source>
        <dbReference type="SAM" id="Phobius"/>
    </source>
</evidence>
<protein>
    <submittedName>
        <fullName evidence="9">Mechanosensitive ion channel-domain-containing protein</fullName>
    </submittedName>
</protein>
<feature type="compositionally biased region" description="Basic residues" evidence="6">
    <location>
        <begin position="415"/>
        <end position="425"/>
    </location>
</feature>
<evidence type="ECO:0000256" key="2">
    <source>
        <dbReference type="ARBA" id="ARBA00022692"/>
    </source>
</evidence>